<dbReference type="Proteomes" id="UP000613580">
    <property type="component" value="Unassembled WGS sequence"/>
</dbReference>
<evidence type="ECO:0000313" key="2">
    <source>
        <dbReference type="Proteomes" id="UP000613580"/>
    </source>
</evidence>
<keyword evidence="2" id="KW-1185">Reference proteome</keyword>
<gene>
    <name evidence="1" type="ORF">HMN09_01139300</name>
</gene>
<proteinExistence type="predicted"/>
<dbReference type="EMBL" id="JACAZE010000019">
    <property type="protein sequence ID" value="KAF7294110.1"/>
    <property type="molecule type" value="Genomic_DNA"/>
</dbReference>
<evidence type="ECO:0000313" key="1">
    <source>
        <dbReference type="EMBL" id="KAF7294110.1"/>
    </source>
</evidence>
<reference evidence="1" key="1">
    <citation type="submission" date="2020-05" db="EMBL/GenBank/DDBJ databases">
        <title>Mycena genomes resolve the evolution of fungal bioluminescence.</title>
        <authorList>
            <person name="Tsai I.J."/>
        </authorList>
    </citation>
    <scope>NUCLEOTIDE SEQUENCE</scope>
    <source>
        <strain evidence="1">110903Hualien_Pintung</strain>
    </source>
</reference>
<organism evidence="1 2">
    <name type="scientific">Mycena chlorophos</name>
    <name type="common">Agaric fungus</name>
    <name type="synonym">Agaricus chlorophos</name>
    <dbReference type="NCBI Taxonomy" id="658473"/>
    <lineage>
        <taxon>Eukaryota</taxon>
        <taxon>Fungi</taxon>
        <taxon>Dikarya</taxon>
        <taxon>Basidiomycota</taxon>
        <taxon>Agaricomycotina</taxon>
        <taxon>Agaricomycetes</taxon>
        <taxon>Agaricomycetidae</taxon>
        <taxon>Agaricales</taxon>
        <taxon>Marasmiineae</taxon>
        <taxon>Mycenaceae</taxon>
        <taxon>Mycena</taxon>
    </lineage>
</organism>
<comment type="caution">
    <text evidence="1">The sequence shown here is derived from an EMBL/GenBank/DDBJ whole genome shotgun (WGS) entry which is preliminary data.</text>
</comment>
<dbReference type="AlphaFoldDB" id="A0A8H6S6R1"/>
<name>A0A8H6S6R1_MYCCL</name>
<accession>A0A8H6S6R1</accession>
<protein>
    <submittedName>
        <fullName evidence="1">Uncharacterized protein</fullName>
    </submittedName>
</protein>
<sequence length="90" mass="9434">MWHCFSAQPGQRILSLSLIPRPPTPLVGLTAECPQSLRTKLTALLPCLTPVAIVTRPLAGSTGAGGGIAQATTSAMQINMVVSQIQVQNR</sequence>